<sequence length="292" mass="33227">MADPVFPPEIEHIIFTHALAQQGFVPFPINLILVAKRVHLWLTPKLFETISVNHRHGGDYPIKWDSARLERYGGFVRNLFLWASGPEMSVLCLSSCPHVTNLTFWVATKQDMMGAMSHLRLTHLSINFTLLAAPTPAIIETFSRVSHLDLLGRLDIEGPITLFTSLTHLAVSSYNITDELLRILFDRFSKLEVVVYLNVSTLYEGGVVVEGGFNPDVDDPRVVKMVCPFESGVEDWMEDVRYGSGMWGLADDAIIERRRERERRRTGHGPAAGNRHPYVFPWYHQIFRTPDV</sequence>
<dbReference type="EMBL" id="ML209380">
    <property type="protein sequence ID" value="TFK58416.1"/>
    <property type="molecule type" value="Genomic_DNA"/>
</dbReference>
<protein>
    <submittedName>
        <fullName evidence="1">Uncharacterized protein</fullName>
    </submittedName>
</protein>
<dbReference type="Proteomes" id="UP000308600">
    <property type="component" value="Unassembled WGS sequence"/>
</dbReference>
<evidence type="ECO:0000313" key="2">
    <source>
        <dbReference type="Proteomes" id="UP000308600"/>
    </source>
</evidence>
<gene>
    <name evidence="1" type="ORF">BDN72DRAFT_966351</name>
</gene>
<accession>A0ACD2ZYA3</accession>
<name>A0ACD2ZYA3_9AGAR</name>
<keyword evidence="2" id="KW-1185">Reference proteome</keyword>
<proteinExistence type="predicted"/>
<reference evidence="1 2" key="1">
    <citation type="journal article" date="2019" name="Nat. Ecol. Evol.">
        <title>Megaphylogeny resolves global patterns of mushroom evolution.</title>
        <authorList>
            <person name="Varga T."/>
            <person name="Krizsan K."/>
            <person name="Foldi C."/>
            <person name="Dima B."/>
            <person name="Sanchez-Garcia M."/>
            <person name="Sanchez-Ramirez S."/>
            <person name="Szollosi G.J."/>
            <person name="Szarkandi J.G."/>
            <person name="Papp V."/>
            <person name="Albert L."/>
            <person name="Andreopoulos W."/>
            <person name="Angelini C."/>
            <person name="Antonin V."/>
            <person name="Barry K.W."/>
            <person name="Bougher N.L."/>
            <person name="Buchanan P."/>
            <person name="Buyck B."/>
            <person name="Bense V."/>
            <person name="Catcheside P."/>
            <person name="Chovatia M."/>
            <person name="Cooper J."/>
            <person name="Damon W."/>
            <person name="Desjardin D."/>
            <person name="Finy P."/>
            <person name="Geml J."/>
            <person name="Haridas S."/>
            <person name="Hughes K."/>
            <person name="Justo A."/>
            <person name="Karasinski D."/>
            <person name="Kautmanova I."/>
            <person name="Kiss B."/>
            <person name="Kocsube S."/>
            <person name="Kotiranta H."/>
            <person name="LaButti K.M."/>
            <person name="Lechner B.E."/>
            <person name="Liimatainen K."/>
            <person name="Lipzen A."/>
            <person name="Lukacs Z."/>
            <person name="Mihaltcheva S."/>
            <person name="Morgado L.N."/>
            <person name="Niskanen T."/>
            <person name="Noordeloos M.E."/>
            <person name="Ohm R.A."/>
            <person name="Ortiz-Santana B."/>
            <person name="Ovrebo C."/>
            <person name="Racz N."/>
            <person name="Riley R."/>
            <person name="Savchenko A."/>
            <person name="Shiryaev A."/>
            <person name="Soop K."/>
            <person name="Spirin V."/>
            <person name="Szebenyi C."/>
            <person name="Tomsovsky M."/>
            <person name="Tulloss R.E."/>
            <person name="Uehling J."/>
            <person name="Grigoriev I.V."/>
            <person name="Vagvolgyi C."/>
            <person name="Papp T."/>
            <person name="Martin F.M."/>
            <person name="Miettinen O."/>
            <person name="Hibbett D.S."/>
            <person name="Nagy L.G."/>
        </authorList>
    </citation>
    <scope>NUCLEOTIDE SEQUENCE [LARGE SCALE GENOMIC DNA]</scope>
    <source>
        <strain evidence="1 2">NL-1719</strain>
    </source>
</reference>
<evidence type="ECO:0000313" key="1">
    <source>
        <dbReference type="EMBL" id="TFK58416.1"/>
    </source>
</evidence>
<organism evidence="1 2">
    <name type="scientific">Pluteus cervinus</name>
    <dbReference type="NCBI Taxonomy" id="181527"/>
    <lineage>
        <taxon>Eukaryota</taxon>
        <taxon>Fungi</taxon>
        <taxon>Dikarya</taxon>
        <taxon>Basidiomycota</taxon>
        <taxon>Agaricomycotina</taxon>
        <taxon>Agaricomycetes</taxon>
        <taxon>Agaricomycetidae</taxon>
        <taxon>Agaricales</taxon>
        <taxon>Pluteineae</taxon>
        <taxon>Pluteaceae</taxon>
        <taxon>Pluteus</taxon>
    </lineage>
</organism>